<sequence>MFKKLICLVSCFLVLSLVGGVQAANVFWTDAGPDSLWSTPENWDTGTLPTSADLVRINSLPGPTVVNEGAVANAILVGPEGNTGALTIDGGILTTQSWVPFGHGGGDGKLNMISGTFNIGNNFWPGSNGGTGTVNMTGGTITCTNFQIPNEGTGHVDLHGGTISAGNFGMKASGKMDVTTGTLITNGDMLSLVQGYIDSGLITAYGCNGTLNLDYNVTNEGRTT</sequence>
<evidence type="ECO:0008006" key="2">
    <source>
        <dbReference type="Google" id="ProtNLM"/>
    </source>
</evidence>
<reference evidence="1" key="1">
    <citation type="journal article" date="2014" name="Front. Microbiol.">
        <title>High frequency of phylogenetically diverse reductive dehalogenase-homologous genes in deep subseafloor sedimentary metagenomes.</title>
        <authorList>
            <person name="Kawai M."/>
            <person name="Futagami T."/>
            <person name="Toyoda A."/>
            <person name="Takaki Y."/>
            <person name="Nishi S."/>
            <person name="Hori S."/>
            <person name="Arai W."/>
            <person name="Tsubouchi T."/>
            <person name="Morono Y."/>
            <person name="Uchiyama I."/>
            <person name="Ito T."/>
            <person name="Fujiyama A."/>
            <person name="Inagaki F."/>
            <person name="Takami H."/>
        </authorList>
    </citation>
    <scope>NUCLEOTIDE SEQUENCE</scope>
    <source>
        <strain evidence="1">Expedition CK06-06</strain>
    </source>
</reference>
<organism evidence="1">
    <name type="scientific">marine sediment metagenome</name>
    <dbReference type="NCBI Taxonomy" id="412755"/>
    <lineage>
        <taxon>unclassified sequences</taxon>
        <taxon>metagenomes</taxon>
        <taxon>ecological metagenomes</taxon>
    </lineage>
</organism>
<gene>
    <name evidence="1" type="ORF">S01H1_66983</name>
</gene>
<accession>X0WVD0</accession>
<evidence type="ECO:0000313" key="1">
    <source>
        <dbReference type="EMBL" id="GAG34929.1"/>
    </source>
</evidence>
<proteinExistence type="predicted"/>
<dbReference type="AlphaFoldDB" id="X0WVD0"/>
<protein>
    <recommendedName>
        <fullName evidence="2">G8 domain-containing protein</fullName>
    </recommendedName>
</protein>
<feature type="non-terminal residue" evidence="1">
    <location>
        <position position="224"/>
    </location>
</feature>
<dbReference type="EMBL" id="BARS01044319">
    <property type="protein sequence ID" value="GAG34929.1"/>
    <property type="molecule type" value="Genomic_DNA"/>
</dbReference>
<name>X0WVD0_9ZZZZ</name>
<comment type="caution">
    <text evidence="1">The sequence shown here is derived from an EMBL/GenBank/DDBJ whole genome shotgun (WGS) entry which is preliminary data.</text>
</comment>